<keyword evidence="2" id="KW-1185">Reference proteome</keyword>
<dbReference type="InterPro" id="IPR011748">
    <property type="entry name" value="Unchr_phage_tail-like"/>
</dbReference>
<organism evidence="1 2">
    <name type="scientific">Calothrix parietina FACHB-288</name>
    <dbReference type="NCBI Taxonomy" id="2692896"/>
    <lineage>
        <taxon>Bacteria</taxon>
        <taxon>Bacillati</taxon>
        <taxon>Cyanobacteriota</taxon>
        <taxon>Cyanophyceae</taxon>
        <taxon>Nostocales</taxon>
        <taxon>Calotrichaceae</taxon>
        <taxon>Calothrix</taxon>
    </lineage>
</organism>
<evidence type="ECO:0000313" key="1">
    <source>
        <dbReference type="EMBL" id="MBD2195876.1"/>
    </source>
</evidence>
<dbReference type="NCBIfam" id="TIGR02242">
    <property type="entry name" value="tail_TIGR02242"/>
    <property type="match status" value="1"/>
</dbReference>
<sequence length="343" mass="39300">MVQSRHSPAVEIQLTPMQIPEAVPGAGLAFAGPEGMNATAHNLLLHPGQPSEMIVHIKNLEDRPLRLSLKVEGEFPSQWCQIGTEGREIPPGAQMDAVLYFTVPATFFEDQEAISPGKKDKLTLNFHCLVVVNIDQGTEREQTQHSEIFNLYIRPYSFYMEFLPVLYREIDFIGRFIKIFEQAYQPAIDSFNVMWANIDPLTAPRALLPFLAHWVAWQVDSVWDLNQQRRLIRRAVEIYRWRGTRKGLRLYLHLYTGLPLDEDIPNERDKHISITEPFGPSFILGDAHIGSAVLAGGQAYHFVVHLRKTRSNQLINEQLIRTIIEQEKPAFCTYELFIENPIT</sequence>
<gene>
    <name evidence="1" type="ORF">H6G24_10280</name>
</gene>
<dbReference type="InterPro" id="IPR006521">
    <property type="entry name" value="Tail_protein_I"/>
</dbReference>
<dbReference type="Pfam" id="PF09684">
    <property type="entry name" value="Tail_P2_I"/>
    <property type="match status" value="1"/>
</dbReference>
<evidence type="ECO:0000313" key="2">
    <source>
        <dbReference type="Proteomes" id="UP000658514"/>
    </source>
</evidence>
<comment type="caution">
    <text evidence="1">The sequence shown here is derived from an EMBL/GenBank/DDBJ whole genome shotgun (WGS) entry which is preliminary data.</text>
</comment>
<accession>A0ABR8A7A7</accession>
<dbReference type="Proteomes" id="UP000658514">
    <property type="component" value="Unassembled WGS sequence"/>
</dbReference>
<dbReference type="RefSeq" id="WP_190547631.1">
    <property type="nucleotide sequence ID" value="NZ_CAWPNO010000035.1"/>
</dbReference>
<dbReference type="EMBL" id="JACJQH010000013">
    <property type="protein sequence ID" value="MBD2195876.1"/>
    <property type="molecule type" value="Genomic_DNA"/>
</dbReference>
<name>A0ABR8A7A7_9CYAN</name>
<reference evidence="1 2" key="1">
    <citation type="journal article" date="2020" name="ISME J.">
        <title>Comparative genomics reveals insights into cyanobacterial evolution and habitat adaptation.</title>
        <authorList>
            <person name="Chen M.Y."/>
            <person name="Teng W.K."/>
            <person name="Zhao L."/>
            <person name="Hu C.X."/>
            <person name="Zhou Y.K."/>
            <person name="Han B.P."/>
            <person name="Song L.R."/>
            <person name="Shu W.S."/>
        </authorList>
    </citation>
    <scope>NUCLEOTIDE SEQUENCE [LARGE SCALE GENOMIC DNA]</scope>
    <source>
        <strain evidence="1 2">FACHB-288</strain>
    </source>
</reference>
<protein>
    <submittedName>
        <fullName evidence="1">Phage tail protein</fullName>
    </submittedName>
</protein>
<proteinExistence type="predicted"/>